<name>A0AAE3FLA1_9CREN</name>
<gene>
    <name evidence="2" type="ORF">TQ35_010240</name>
</gene>
<evidence type="ECO:0000313" key="2">
    <source>
        <dbReference type="EMBL" id="MCL7344935.1"/>
    </source>
</evidence>
<dbReference type="InterPro" id="IPR005182">
    <property type="entry name" value="YdbS-like_PH"/>
</dbReference>
<protein>
    <submittedName>
        <fullName evidence="2">PH domain-containing protein</fullName>
    </submittedName>
</protein>
<reference evidence="2" key="1">
    <citation type="submission" date="2022-05" db="EMBL/GenBank/DDBJ databases">
        <title>Metagenome Sequencing of an Archaeal-Dominated Microbial Community from a Hot Spring at the Los Azufres Geothermal Field, Mexico.</title>
        <authorList>
            <person name="Marin-Paredes R."/>
            <person name="Martinez-Romero E."/>
            <person name="Servin-Garciduenas L.E."/>
        </authorList>
    </citation>
    <scope>NUCLEOTIDE SEQUENCE</scope>
    <source>
        <strain evidence="2">AZ1-454</strain>
    </source>
</reference>
<feature type="domain" description="YdbS-like PH" evidence="1">
    <location>
        <begin position="7"/>
        <end position="59"/>
    </location>
</feature>
<accession>A0AAE3FLA1</accession>
<dbReference type="AlphaFoldDB" id="A0AAE3FLA1"/>
<evidence type="ECO:0000259" key="1">
    <source>
        <dbReference type="Pfam" id="PF03703"/>
    </source>
</evidence>
<organism evidence="2">
    <name type="scientific">Candidatus Aramenus sulfurataquae</name>
    <dbReference type="NCBI Taxonomy" id="1326980"/>
    <lineage>
        <taxon>Archaea</taxon>
        <taxon>Thermoproteota</taxon>
        <taxon>Thermoprotei</taxon>
        <taxon>Sulfolobales</taxon>
        <taxon>Sulfolobaceae</taxon>
        <taxon>Candidatus Aramenus</taxon>
    </lineage>
</organism>
<sequence>EIRSFASRKRVKLTNLREAFVSQGPIAKRLGVGSVYIVMENGKVIVIMDVKDPEKVLERVNSGTG</sequence>
<proteinExistence type="predicted"/>
<comment type="caution">
    <text evidence="2">The sequence shown here is derived from an EMBL/GenBank/DDBJ whole genome shotgun (WGS) entry which is preliminary data.</text>
</comment>
<dbReference type="EMBL" id="JZWS02000079">
    <property type="protein sequence ID" value="MCL7344935.1"/>
    <property type="molecule type" value="Genomic_DNA"/>
</dbReference>
<dbReference type="Pfam" id="PF03703">
    <property type="entry name" value="bPH_2"/>
    <property type="match status" value="1"/>
</dbReference>
<feature type="non-terminal residue" evidence="2">
    <location>
        <position position="1"/>
    </location>
</feature>